<dbReference type="EMBL" id="AFYV02002060">
    <property type="protein sequence ID" value="KFG59906.1"/>
    <property type="molecule type" value="Genomic_DNA"/>
</dbReference>
<sequence length="63" mass="7045">ATETGAKQHGFRKSRVRGLFSQVLRRGEKGNPDSENTSGQRGIKSEDDRQRKIGGQLCQTTER</sequence>
<evidence type="ECO:0000313" key="3">
    <source>
        <dbReference type="Proteomes" id="UP000028834"/>
    </source>
</evidence>
<protein>
    <submittedName>
        <fullName evidence="2">Uncharacterized protein</fullName>
    </submittedName>
</protein>
<feature type="non-terminal residue" evidence="2">
    <location>
        <position position="63"/>
    </location>
</feature>
<accession>A0A086LTD8</accession>
<dbReference type="VEuPathDB" id="ToxoDB:TGRUB_254855B"/>
<organism evidence="2 3">
    <name type="scientific">Toxoplasma gondii RUB</name>
    <dbReference type="NCBI Taxonomy" id="935652"/>
    <lineage>
        <taxon>Eukaryota</taxon>
        <taxon>Sar</taxon>
        <taxon>Alveolata</taxon>
        <taxon>Apicomplexa</taxon>
        <taxon>Conoidasida</taxon>
        <taxon>Coccidia</taxon>
        <taxon>Eucoccidiorida</taxon>
        <taxon>Eimeriorina</taxon>
        <taxon>Sarcocystidae</taxon>
        <taxon>Toxoplasma</taxon>
    </lineage>
</organism>
<evidence type="ECO:0000256" key="1">
    <source>
        <dbReference type="SAM" id="MobiDB-lite"/>
    </source>
</evidence>
<comment type="caution">
    <text evidence="2">The sequence shown here is derived from an EMBL/GenBank/DDBJ whole genome shotgun (WGS) entry which is preliminary data.</text>
</comment>
<name>A0A086LTD8_TOXGO</name>
<dbReference type="AlphaFoldDB" id="A0A086LTD8"/>
<feature type="region of interest" description="Disordered" evidence="1">
    <location>
        <begin position="1"/>
        <end position="63"/>
    </location>
</feature>
<dbReference type="Proteomes" id="UP000028834">
    <property type="component" value="Unassembled WGS sequence"/>
</dbReference>
<reference evidence="2 3" key="1">
    <citation type="submission" date="2014-05" db="EMBL/GenBank/DDBJ databases">
        <authorList>
            <person name="Sibley D."/>
            <person name="Venepally P."/>
            <person name="Karamycheva S."/>
            <person name="Hadjithomas M."/>
            <person name="Khan A."/>
            <person name="Brunk B."/>
            <person name="Roos D."/>
            <person name="Caler E."/>
            <person name="Lorenzi H."/>
        </authorList>
    </citation>
    <scope>NUCLEOTIDE SEQUENCE [LARGE SCALE GENOMIC DNA]</scope>
    <source>
        <strain evidence="2 3">RUB</strain>
    </source>
</reference>
<proteinExistence type="predicted"/>
<feature type="non-terminal residue" evidence="2">
    <location>
        <position position="1"/>
    </location>
</feature>
<evidence type="ECO:0000313" key="2">
    <source>
        <dbReference type="EMBL" id="KFG59906.1"/>
    </source>
</evidence>
<gene>
    <name evidence="2" type="ORF">TGRUB_254855B</name>
</gene>